<proteinExistence type="predicted"/>
<gene>
    <name evidence="1" type="ORF">SDC9_163058</name>
</gene>
<protein>
    <submittedName>
        <fullName evidence="1">Uncharacterized protein</fullName>
    </submittedName>
</protein>
<dbReference type="AlphaFoldDB" id="A0A645FUP9"/>
<name>A0A645FUP9_9ZZZZ</name>
<reference evidence="1" key="1">
    <citation type="submission" date="2019-08" db="EMBL/GenBank/DDBJ databases">
        <authorList>
            <person name="Kucharzyk K."/>
            <person name="Murdoch R.W."/>
            <person name="Higgins S."/>
            <person name="Loffler F."/>
        </authorList>
    </citation>
    <scope>NUCLEOTIDE SEQUENCE</scope>
</reference>
<evidence type="ECO:0000313" key="1">
    <source>
        <dbReference type="EMBL" id="MPN15724.1"/>
    </source>
</evidence>
<accession>A0A645FUP9</accession>
<dbReference type="EMBL" id="VSSQ01062569">
    <property type="protein sequence ID" value="MPN15724.1"/>
    <property type="molecule type" value="Genomic_DNA"/>
</dbReference>
<comment type="caution">
    <text evidence="1">The sequence shown here is derived from an EMBL/GenBank/DDBJ whole genome shotgun (WGS) entry which is preliminary data.</text>
</comment>
<sequence length="84" mass="8123">MFGGAVSDAAVFLLRVPVRAAAKAGVAQPAGVKKPTGERLAPALAGDLVVGGVADTVAGDVVQAAAPVAQHGDVHAAIDGDGER</sequence>
<organism evidence="1">
    <name type="scientific">bioreactor metagenome</name>
    <dbReference type="NCBI Taxonomy" id="1076179"/>
    <lineage>
        <taxon>unclassified sequences</taxon>
        <taxon>metagenomes</taxon>
        <taxon>ecological metagenomes</taxon>
    </lineage>
</organism>